<feature type="region of interest" description="Disordered" evidence="1">
    <location>
        <begin position="140"/>
        <end position="167"/>
    </location>
</feature>
<proteinExistence type="predicted"/>
<keyword evidence="3" id="KW-1185">Reference proteome</keyword>
<evidence type="ECO:0000256" key="1">
    <source>
        <dbReference type="SAM" id="MobiDB-lite"/>
    </source>
</evidence>
<accession>A0A5J5D587</accession>
<organism evidence="2 3">
    <name type="scientific">Etheostoma spectabile</name>
    <name type="common">orangethroat darter</name>
    <dbReference type="NCBI Taxonomy" id="54343"/>
    <lineage>
        <taxon>Eukaryota</taxon>
        <taxon>Metazoa</taxon>
        <taxon>Chordata</taxon>
        <taxon>Craniata</taxon>
        <taxon>Vertebrata</taxon>
        <taxon>Euteleostomi</taxon>
        <taxon>Actinopterygii</taxon>
        <taxon>Neopterygii</taxon>
        <taxon>Teleostei</taxon>
        <taxon>Neoteleostei</taxon>
        <taxon>Acanthomorphata</taxon>
        <taxon>Eupercaria</taxon>
        <taxon>Perciformes</taxon>
        <taxon>Percoidei</taxon>
        <taxon>Percidae</taxon>
        <taxon>Etheostomatinae</taxon>
        <taxon>Etheostoma</taxon>
    </lineage>
</organism>
<dbReference type="Proteomes" id="UP000327493">
    <property type="component" value="Chromosome 10"/>
</dbReference>
<dbReference type="EMBL" id="VOFY01000010">
    <property type="protein sequence ID" value="KAA8588629.1"/>
    <property type="molecule type" value="Genomic_DNA"/>
</dbReference>
<evidence type="ECO:0000313" key="3">
    <source>
        <dbReference type="Proteomes" id="UP000327493"/>
    </source>
</evidence>
<reference evidence="2 3" key="1">
    <citation type="submission" date="2019-08" db="EMBL/GenBank/DDBJ databases">
        <title>A chromosome-level genome assembly, high-density linkage maps, and genome scans reveal the genomic architecture of hybrid incompatibilities underlying speciation via character displacement in darters (Percidae: Etheostominae).</title>
        <authorList>
            <person name="Moran R.L."/>
            <person name="Catchen J.M."/>
            <person name="Fuller R.C."/>
        </authorList>
    </citation>
    <scope>NUCLEOTIDE SEQUENCE [LARGE SCALE GENOMIC DNA]</scope>
    <source>
        <strain evidence="2">EspeVRDwgs_2016</strain>
        <tissue evidence="2">Muscle</tissue>
    </source>
</reference>
<evidence type="ECO:0000313" key="2">
    <source>
        <dbReference type="EMBL" id="KAA8588629.1"/>
    </source>
</evidence>
<name>A0A5J5D587_9PERO</name>
<dbReference type="AlphaFoldDB" id="A0A5J5D587"/>
<protein>
    <submittedName>
        <fullName evidence="2">Uncharacterized protein</fullName>
    </submittedName>
</protein>
<comment type="caution">
    <text evidence="2">The sequence shown here is derived from an EMBL/GenBank/DDBJ whole genome shotgun (WGS) entry which is preliminary data.</text>
</comment>
<gene>
    <name evidence="2" type="ORF">FQN60_009974</name>
</gene>
<sequence>MGYPVLEAMKHLSKQDEMTKGDRRMTKRYWNQQWLLICGIYTGEQKQPIRHRKAKRDTQSSVVLGPFVEGSRMWRKRRTCQCYQHATEDSLEGDRYFQQLPQWLITNTPHLVDPRSRSVRGIPHYLLIYHRWESRAGAAAELRHQQQHQEQNRRKRPAQPCGVQTEASERCDISTPFSSSTAAFIQFTMKGVQTVP</sequence>